<dbReference type="STRING" id="1428644.BIV57_00155"/>
<reference evidence="1 2" key="1">
    <citation type="submission" date="2016-10" db="EMBL/GenBank/DDBJ databases">
        <title>Genome sequence of Streptomyces gilvigriseus MUSC 26.</title>
        <authorList>
            <person name="Lee L.-H."/>
            <person name="Ser H.-L."/>
        </authorList>
    </citation>
    <scope>NUCLEOTIDE SEQUENCE [LARGE SCALE GENOMIC DNA]</scope>
    <source>
        <strain evidence="1 2">MUSC 26</strain>
    </source>
</reference>
<dbReference type="RefSeq" id="WP_071654499.1">
    <property type="nucleotide sequence ID" value="NZ_MLCF01000002.1"/>
</dbReference>
<dbReference type="AlphaFoldDB" id="A0A1J7BKX9"/>
<keyword evidence="2" id="KW-1185">Reference proteome</keyword>
<evidence type="ECO:0000313" key="1">
    <source>
        <dbReference type="EMBL" id="OIV39302.1"/>
    </source>
</evidence>
<evidence type="ECO:0000313" key="2">
    <source>
        <dbReference type="Proteomes" id="UP000243342"/>
    </source>
</evidence>
<comment type="caution">
    <text evidence="1">The sequence shown here is derived from an EMBL/GenBank/DDBJ whole genome shotgun (WGS) entry which is preliminary data.</text>
</comment>
<dbReference type="Gene3D" id="1.20.120.1870">
    <property type="entry name" value="Fic/DOC protein, Fido domain"/>
    <property type="match status" value="1"/>
</dbReference>
<organism evidence="1 2">
    <name type="scientific">Mangrovactinospora gilvigrisea</name>
    <dbReference type="NCBI Taxonomy" id="1428644"/>
    <lineage>
        <taxon>Bacteria</taxon>
        <taxon>Bacillati</taxon>
        <taxon>Actinomycetota</taxon>
        <taxon>Actinomycetes</taxon>
        <taxon>Kitasatosporales</taxon>
        <taxon>Streptomycetaceae</taxon>
        <taxon>Mangrovactinospora</taxon>
    </lineage>
</organism>
<dbReference type="Proteomes" id="UP000243342">
    <property type="component" value="Unassembled WGS sequence"/>
</dbReference>
<dbReference type="OrthoDB" id="4214595at2"/>
<protein>
    <submittedName>
        <fullName evidence="1">Fic family toxin-antitoxin system, toxin component</fullName>
    </submittedName>
</protein>
<dbReference type="InterPro" id="IPR053737">
    <property type="entry name" value="Type_II_TA_Toxin"/>
</dbReference>
<proteinExistence type="predicted"/>
<gene>
    <name evidence="1" type="ORF">BIV57_00155</name>
</gene>
<dbReference type="EMBL" id="MLCF01000002">
    <property type="protein sequence ID" value="OIV39302.1"/>
    <property type="molecule type" value="Genomic_DNA"/>
</dbReference>
<accession>A0A1J7BKX9</accession>
<sequence>MTAHLADVQWLLRLAETLPDDPSVDELGVLFGACGRHAAHAMGQDVYASDHLKAAALLHELARVWCLEHSNLRYAWAAAAAFLAVNGHRLDYRPEEAVRLVQQAHGGTLGVRQIAHTLRTWTRTT</sequence>
<name>A0A1J7BKX9_9ACTN</name>